<evidence type="ECO:0000313" key="3">
    <source>
        <dbReference type="Proteomes" id="UP000294901"/>
    </source>
</evidence>
<comment type="caution">
    <text evidence="2">The sequence shown here is derived from an EMBL/GenBank/DDBJ whole genome shotgun (WGS) entry which is preliminary data.</text>
</comment>
<reference evidence="2 3" key="1">
    <citation type="submission" date="2019-03" db="EMBL/GenBank/DDBJ databases">
        <title>Sequencing the genomes of 1000 actinobacteria strains.</title>
        <authorList>
            <person name="Klenk H.-P."/>
        </authorList>
    </citation>
    <scope>NUCLEOTIDE SEQUENCE [LARGE SCALE GENOMIC DNA]</scope>
    <source>
        <strain evidence="2 3">DSM 43805</strain>
    </source>
</reference>
<sequence>MVPCGVTVDVHPGVQSLNSPAGGRRPPFRWPPPRTLNANAHIVLPPMPV</sequence>
<organism evidence="2 3">
    <name type="scientific">Paractinoplanes brasiliensis</name>
    <dbReference type="NCBI Taxonomy" id="52695"/>
    <lineage>
        <taxon>Bacteria</taxon>
        <taxon>Bacillati</taxon>
        <taxon>Actinomycetota</taxon>
        <taxon>Actinomycetes</taxon>
        <taxon>Micromonosporales</taxon>
        <taxon>Micromonosporaceae</taxon>
        <taxon>Paractinoplanes</taxon>
    </lineage>
</organism>
<gene>
    <name evidence="2" type="ORF">C8E87_6527</name>
</gene>
<evidence type="ECO:0000313" key="2">
    <source>
        <dbReference type="EMBL" id="TDO31117.1"/>
    </source>
</evidence>
<protein>
    <submittedName>
        <fullName evidence="2">Uncharacterized protein</fullName>
    </submittedName>
</protein>
<feature type="region of interest" description="Disordered" evidence="1">
    <location>
        <begin position="12"/>
        <end position="33"/>
    </location>
</feature>
<name>A0A4R6J7J6_9ACTN</name>
<proteinExistence type="predicted"/>
<keyword evidence="3" id="KW-1185">Reference proteome</keyword>
<accession>A0A4R6J7J6</accession>
<dbReference type="AlphaFoldDB" id="A0A4R6J7J6"/>
<dbReference type="EMBL" id="SNWR01000002">
    <property type="protein sequence ID" value="TDO31117.1"/>
    <property type="molecule type" value="Genomic_DNA"/>
</dbReference>
<evidence type="ECO:0000256" key="1">
    <source>
        <dbReference type="SAM" id="MobiDB-lite"/>
    </source>
</evidence>
<dbReference type="Proteomes" id="UP000294901">
    <property type="component" value="Unassembled WGS sequence"/>
</dbReference>